<protein>
    <submittedName>
        <fullName evidence="1">Uncharacterized protein</fullName>
    </submittedName>
</protein>
<dbReference type="AlphaFoldDB" id="A0A7W6V4X6"/>
<sequence length="35" mass="3878">MIIFIPFPVISVDRSAAEKAGEVATMKPEKGTMRR</sequence>
<dbReference type="Proteomes" id="UP000557344">
    <property type="component" value="Unassembled WGS sequence"/>
</dbReference>
<dbReference type="EMBL" id="JACIHU010000001">
    <property type="protein sequence ID" value="MBB4477780.1"/>
    <property type="molecule type" value="Genomic_DNA"/>
</dbReference>
<name>A0A7W6V4X6_RHIET</name>
<dbReference type="EMBL" id="JACIID010000001">
    <property type="protein sequence ID" value="MBB4533612.1"/>
    <property type="molecule type" value="Genomic_DNA"/>
</dbReference>
<reference evidence="3 4" key="1">
    <citation type="submission" date="2020-08" db="EMBL/GenBank/DDBJ databases">
        <title>Genomic Encyclopedia of Type Strains, Phase IV (KMG-V): Genome sequencing to study the core and pangenomes of soil and plant-associated prokaryotes.</title>
        <authorList>
            <person name="Whitman W."/>
        </authorList>
    </citation>
    <scope>NUCLEOTIDE SEQUENCE [LARGE SCALE GENOMIC DNA]</scope>
    <source>
        <strain evidence="1 4">SEMIA 471</strain>
        <strain evidence="2 3">SEMIA 489</strain>
    </source>
</reference>
<gene>
    <name evidence="1" type="ORF">GGE46_000321</name>
    <name evidence="2" type="ORF">GGE57_000321</name>
</gene>
<comment type="caution">
    <text evidence="1">The sequence shown here is derived from an EMBL/GenBank/DDBJ whole genome shotgun (WGS) entry which is preliminary data.</text>
</comment>
<evidence type="ECO:0000313" key="2">
    <source>
        <dbReference type="EMBL" id="MBB4533612.1"/>
    </source>
</evidence>
<accession>A0A7W6V4X6</accession>
<evidence type="ECO:0000313" key="1">
    <source>
        <dbReference type="EMBL" id="MBB4477780.1"/>
    </source>
</evidence>
<evidence type="ECO:0000313" key="4">
    <source>
        <dbReference type="Proteomes" id="UP000557344"/>
    </source>
</evidence>
<organism evidence="1 4">
    <name type="scientific">Rhizobium etli</name>
    <dbReference type="NCBI Taxonomy" id="29449"/>
    <lineage>
        <taxon>Bacteria</taxon>
        <taxon>Pseudomonadati</taxon>
        <taxon>Pseudomonadota</taxon>
        <taxon>Alphaproteobacteria</taxon>
        <taxon>Hyphomicrobiales</taxon>
        <taxon>Rhizobiaceae</taxon>
        <taxon>Rhizobium/Agrobacterium group</taxon>
        <taxon>Rhizobium</taxon>
    </lineage>
</organism>
<evidence type="ECO:0000313" key="3">
    <source>
        <dbReference type="Proteomes" id="UP000523431"/>
    </source>
</evidence>
<dbReference type="Proteomes" id="UP000523431">
    <property type="component" value="Unassembled WGS sequence"/>
</dbReference>
<proteinExistence type="predicted"/>